<keyword evidence="3" id="KW-1185">Reference proteome</keyword>
<dbReference type="Proteomes" id="UP000184073">
    <property type="component" value="Unassembled WGS sequence"/>
</dbReference>
<evidence type="ECO:0000256" key="1">
    <source>
        <dbReference type="SAM" id="Phobius"/>
    </source>
</evidence>
<evidence type="ECO:0000313" key="3">
    <source>
        <dbReference type="Proteomes" id="UP000184073"/>
    </source>
</evidence>
<dbReference type="GeneID" id="63725982"/>
<sequence length="105" mass="12065">MFLSITHVLITSFSSIIHDSLYLSLMVAVELKCTVTDAYVYQDVLLFFPPLHRKPIHVEYDQGMHVIILPFLVSVSSLATYPLFSKDDMISIDANIRRLESRLYT</sequence>
<reference evidence="3" key="1">
    <citation type="journal article" date="2017" name="Genome Biol.">
        <title>Comparative genomics reveals high biological diversity and specific adaptations in the industrially and medically important fungal genus Aspergillus.</title>
        <authorList>
            <person name="de Vries R.P."/>
            <person name="Riley R."/>
            <person name="Wiebenga A."/>
            <person name="Aguilar-Osorio G."/>
            <person name="Amillis S."/>
            <person name="Uchima C.A."/>
            <person name="Anderluh G."/>
            <person name="Asadollahi M."/>
            <person name="Askin M."/>
            <person name="Barry K."/>
            <person name="Battaglia E."/>
            <person name="Bayram O."/>
            <person name="Benocci T."/>
            <person name="Braus-Stromeyer S.A."/>
            <person name="Caldana C."/>
            <person name="Canovas D."/>
            <person name="Cerqueira G.C."/>
            <person name="Chen F."/>
            <person name="Chen W."/>
            <person name="Choi C."/>
            <person name="Clum A."/>
            <person name="Dos Santos R.A."/>
            <person name="Damasio A.R."/>
            <person name="Diallinas G."/>
            <person name="Emri T."/>
            <person name="Fekete E."/>
            <person name="Flipphi M."/>
            <person name="Freyberg S."/>
            <person name="Gallo A."/>
            <person name="Gournas C."/>
            <person name="Habgood R."/>
            <person name="Hainaut M."/>
            <person name="Harispe M.L."/>
            <person name="Henrissat B."/>
            <person name="Hilden K.S."/>
            <person name="Hope R."/>
            <person name="Hossain A."/>
            <person name="Karabika E."/>
            <person name="Karaffa L."/>
            <person name="Karanyi Z."/>
            <person name="Krasevec N."/>
            <person name="Kuo A."/>
            <person name="Kusch H."/>
            <person name="LaButti K."/>
            <person name="Lagendijk E.L."/>
            <person name="Lapidus A."/>
            <person name="Levasseur A."/>
            <person name="Lindquist E."/>
            <person name="Lipzen A."/>
            <person name="Logrieco A.F."/>
            <person name="MacCabe A."/>
            <person name="Maekelae M.R."/>
            <person name="Malavazi I."/>
            <person name="Melin P."/>
            <person name="Meyer V."/>
            <person name="Mielnichuk N."/>
            <person name="Miskei M."/>
            <person name="Molnar A.P."/>
            <person name="Mule G."/>
            <person name="Ngan C.Y."/>
            <person name="Orejas M."/>
            <person name="Orosz E."/>
            <person name="Ouedraogo J.P."/>
            <person name="Overkamp K.M."/>
            <person name="Park H.-S."/>
            <person name="Perrone G."/>
            <person name="Piumi F."/>
            <person name="Punt P.J."/>
            <person name="Ram A.F."/>
            <person name="Ramon A."/>
            <person name="Rauscher S."/>
            <person name="Record E."/>
            <person name="Riano-Pachon D.M."/>
            <person name="Robert V."/>
            <person name="Roehrig J."/>
            <person name="Ruller R."/>
            <person name="Salamov A."/>
            <person name="Salih N.S."/>
            <person name="Samson R.A."/>
            <person name="Sandor E."/>
            <person name="Sanguinetti M."/>
            <person name="Schuetze T."/>
            <person name="Sepcic K."/>
            <person name="Shelest E."/>
            <person name="Sherlock G."/>
            <person name="Sophianopoulou V."/>
            <person name="Squina F.M."/>
            <person name="Sun H."/>
            <person name="Susca A."/>
            <person name="Todd R.B."/>
            <person name="Tsang A."/>
            <person name="Unkles S.E."/>
            <person name="van de Wiele N."/>
            <person name="van Rossen-Uffink D."/>
            <person name="Oliveira J.V."/>
            <person name="Vesth T.C."/>
            <person name="Visser J."/>
            <person name="Yu J.-H."/>
            <person name="Zhou M."/>
            <person name="Andersen M.R."/>
            <person name="Archer D.B."/>
            <person name="Baker S.E."/>
            <person name="Benoit I."/>
            <person name="Brakhage A.A."/>
            <person name="Braus G.H."/>
            <person name="Fischer R."/>
            <person name="Frisvad J.C."/>
            <person name="Goldman G.H."/>
            <person name="Houbraken J."/>
            <person name="Oakley B."/>
            <person name="Pocsi I."/>
            <person name="Scazzocchio C."/>
            <person name="Seiboth B."/>
            <person name="vanKuyk P.A."/>
            <person name="Wortman J."/>
            <person name="Dyer P.S."/>
            <person name="Grigoriev I.V."/>
        </authorList>
    </citation>
    <scope>NUCLEOTIDE SEQUENCE [LARGE SCALE GENOMIC DNA]</scope>
    <source>
        <strain evidence="3">CBS 583.65</strain>
    </source>
</reference>
<keyword evidence="1" id="KW-0472">Membrane</keyword>
<proteinExistence type="predicted"/>
<dbReference type="AlphaFoldDB" id="A0A1L9PXL0"/>
<dbReference type="EMBL" id="KV878134">
    <property type="protein sequence ID" value="OJJ06156.1"/>
    <property type="molecule type" value="Genomic_DNA"/>
</dbReference>
<accession>A0A1L9PXL0</accession>
<protein>
    <submittedName>
        <fullName evidence="2">Uncharacterized protein</fullName>
    </submittedName>
</protein>
<keyword evidence="1" id="KW-0812">Transmembrane</keyword>
<dbReference type="VEuPathDB" id="FungiDB:ASPVEDRAFT_314152"/>
<gene>
    <name evidence="2" type="ORF">ASPVEDRAFT_314152</name>
</gene>
<evidence type="ECO:0000313" key="2">
    <source>
        <dbReference type="EMBL" id="OJJ06156.1"/>
    </source>
</evidence>
<name>A0A1L9PXL0_ASPVE</name>
<feature type="transmembrane region" description="Helical" evidence="1">
    <location>
        <begin position="62"/>
        <end position="84"/>
    </location>
</feature>
<keyword evidence="1" id="KW-1133">Transmembrane helix</keyword>
<organism evidence="2 3">
    <name type="scientific">Aspergillus versicolor CBS 583.65</name>
    <dbReference type="NCBI Taxonomy" id="1036611"/>
    <lineage>
        <taxon>Eukaryota</taxon>
        <taxon>Fungi</taxon>
        <taxon>Dikarya</taxon>
        <taxon>Ascomycota</taxon>
        <taxon>Pezizomycotina</taxon>
        <taxon>Eurotiomycetes</taxon>
        <taxon>Eurotiomycetidae</taxon>
        <taxon>Eurotiales</taxon>
        <taxon>Aspergillaceae</taxon>
        <taxon>Aspergillus</taxon>
        <taxon>Aspergillus subgen. Nidulantes</taxon>
    </lineage>
</organism>
<dbReference type="RefSeq" id="XP_040671918.1">
    <property type="nucleotide sequence ID" value="XM_040810471.1"/>
</dbReference>